<name>A0A4Q9LKS8_9MICR</name>
<protein>
    <submittedName>
        <fullName evidence="1">Uncharacterized protein</fullName>
    </submittedName>
</protein>
<evidence type="ECO:0000313" key="1">
    <source>
        <dbReference type="EMBL" id="TBU08889.1"/>
    </source>
</evidence>
<gene>
    <name evidence="1" type="ORF">CWI39_0130p0020</name>
</gene>
<organism evidence="1 2">
    <name type="scientific">Hamiltosporidium magnivora</name>
    <dbReference type="NCBI Taxonomy" id="148818"/>
    <lineage>
        <taxon>Eukaryota</taxon>
        <taxon>Fungi</taxon>
        <taxon>Fungi incertae sedis</taxon>
        <taxon>Microsporidia</taxon>
        <taxon>Dubosqiidae</taxon>
        <taxon>Hamiltosporidium</taxon>
    </lineage>
</organism>
<dbReference type="EMBL" id="PIXR01000130">
    <property type="protein sequence ID" value="TBU08889.1"/>
    <property type="molecule type" value="Genomic_DNA"/>
</dbReference>
<dbReference type="VEuPathDB" id="MicrosporidiaDB:CWI39_0130p0020"/>
<dbReference type="AlphaFoldDB" id="A0A4Q9LKS8"/>
<dbReference type="Gene3D" id="3.80.10.10">
    <property type="entry name" value="Ribonuclease Inhibitor"/>
    <property type="match status" value="2"/>
</dbReference>
<dbReference type="SUPFAM" id="SSF52047">
    <property type="entry name" value="RNI-like"/>
    <property type="match status" value="2"/>
</dbReference>
<dbReference type="VEuPathDB" id="MicrosporidiaDB:CWI36_0300p0010"/>
<dbReference type="Proteomes" id="UP000293045">
    <property type="component" value="Unassembled WGS sequence"/>
</dbReference>
<reference evidence="1 2" key="1">
    <citation type="submission" date="2017-12" db="EMBL/GenBank/DDBJ databases">
        <authorList>
            <person name="Pombert J.-F."/>
            <person name="Haag K.L."/>
            <person name="Ebert D."/>
        </authorList>
    </citation>
    <scope>NUCLEOTIDE SEQUENCE [LARGE SCALE GENOMIC DNA]</scope>
    <source>
        <strain evidence="1">IL-BN-2</strain>
    </source>
</reference>
<comment type="caution">
    <text evidence="1">The sequence shown here is derived from an EMBL/GenBank/DDBJ whole genome shotgun (WGS) entry which is preliminary data.</text>
</comment>
<proteinExistence type="predicted"/>
<accession>A0A4Q9LKS8</accession>
<evidence type="ECO:0000313" key="2">
    <source>
        <dbReference type="Proteomes" id="UP000293045"/>
    </source>
</evidence>
<sequence length="762" mass="88246">MNWRDMISVEDLASVEYWLSRPKAGEKSCLCSGNHFFIEHKIHPKFFVCSLDIAFENHEPLHIFEVDYRDDWNVRFRVLNEYLAKNEKKPFVFKGSFCVTYQLFNVFVKYMKCDSIITGHNLSYKLFYRLIKLIDLLDPVSSECLNEFYTKLYQNGLMNVSAVNILKDPKNYRIRYFKEKRRQRPFMYFLGAINESLNACLIPDTSMVSIFQKKNQSIDQCFRYTESVHRLVLKISANSLEILMAAITDKMRVFNWLLTVTKISGYFFDNTEYTFNPIRYHNICGFLNSYAPKKCSPPLKALSYDFFAYLSDENTQRISYLKFMNVEIDFDLIGTLFGGNILTDFEVSFCSIGKSQKITELLTEMPNLNVLILRGFEIFPDDVENILCSKIRLLVLYDCAMCQNSIWKPQKNLVSGYEILNNLRTLNISYSRLPFNLVEFLLKSVNLNDLFLNFFEFQPSVLTFSVLSLKRQWDRLEMNGYVPNDYLSKFFIENSVEVLSLSQIKKFSDVRFIFFVHSLKKSVISLNLSDNSMESKDFELIDNFKNLEKLNLASSLPLDISNISDLRIFELINYLDISRNIVGLGNSGFISSFKNLSSLSLAGVKIEAELFKSIFTDVLCDSLVSLDLSGVDLCSSGFQRILNCKKLEVLRLKVSAENSLSYYCDCLLSTTARHNLSILNLEFEERIDFDDLLTLAGFSNLYEAKISCSEFVGIGVDDMKECKFKNSNFRLELCLSEYNVNSFALQVLCDMFSKYMVSLVCV</sequence>
<dbReference type="InterPro" id="IPR032675">
    <property type="entry name" value="LRR_dom_sf"/>
</dbReference>